<accession>A0A165SEG3</accession>
<organism evidence="2 3">
    <name type="scientific">Daedalea quercina L-15889</name>
    <dbReference type="NCBI Taxonomy" id="1314783"/>
    <lineage>
        <taxon>Eukaryota</taxon>
        <taxon>Fungi</taxon>
        <taxon>Dikarya</taxon>
        <taxon>Basidiomycota</taxon>
        <taxon>Agaricomycotina</taxon>
        <taxon>Agaricomycetes</taxon>
        <taxon>Polyporales</taxon>
        <taxon>Fomitopsis</taxon>
    </lineage>
</organism>
<dbReference type="AlphaFoldDB" id="A0A165SEG3"/>
<name>A0A165SEG3_9APHY</name>
<protein>
    <submittedName>
        <fullName evidence="2">Uncharacterized protein</fullName>
    </submittedName>
</protein>
<sequence length="375" mass="40912">MTEATEAYPDDPAAATTTAPTYPDTTREKISDTQHNGEKIPEAQHHGEHGYSDEHPYSDVSERPSMDSRISIDEPVSDDLPESEHPTVALLVPFPQLLRPPSKKNAKVPPFLMYAPLAAPLPPPKEGEKQSWKDKAVRKWQKEEAEAREKKTGFKAKAVGLISKGMSATKNSRIEFLVRTPNKKKLMELRFLYPNSWPAENVRQEFTELVKSAKKGAILNGVISTCLAPFALAFDTLTFIPGPFEITAVWSASSWTGAARATGIANRVTSSSLPINFTPVPGLDVLRARMHELCWAVAPRGAIPPPGQGSGGVPLLAGEPAAGVKRGPELAGVVLEVFRAHGEDMSDVQTDRMVVAQDLERCMKKAAKEWAKAIH</sequence>
<evidence type="ECO:0000256" key="1">
    <source>
        <dbReference type="SAM" id="MobiDB-lite"/>
    </source>
</evidence>
<dbReference type="EMBL" id="KV429043">
    <property type="protein sequence ID" value="KZT71868.1"/>
    <property type="molecule type" value="Genomic_DNA"/>
</dbReference>
<gene>
    <name evidence="2" type="ORF">DAEQUDRAFT_763366</name>
</gene>
<evidence type="ECO:0000313" key="3">
    <source>
        <dbReference type="Proteomes" id="UP000076727"/>
    </source>
</evidence>
<feature type="region of interest" description="Disordered" evidence="1">
    <location>
        <begin position="1"/>
        <end position="83"/>
    </location>
</feature>
<proteinExistence type="predicted"/>
<reference evidence="2 3" key="1">
    <citation type="journal article" date="2016" name="Mol. Biol. Evol.">
        <title>Comparative Genomics of Early-Diverging Mushroom-Forming Fungi Provides Insights into the Origins of Lignocellulose Decay Capabilities.</title>
        <authorList>
            <person name="Nagy L.G."/>
            <person name="Riley R."/>
            <person name="Tritt A."/>
            <person name="Adam C."/>
            <person name="Daum C."/>
            <person name="Floudas D."/>
            <person name="Sun H."/>
            <person name="Yadav J.S."/>
            <person name="Pangilinan J."/>
            <person name="Larsson K.H."/>
            <person name="Matsuura K."/>
            <person name="Barry K."/>
            <person name="Labutti K."/>
            <person name="Kuo R."/>
            <person name="Ohm R.A."/>
            <person name="Bhattacharya S.S."/>
            <person name="Shirouzu T."/>
            <person name="Yoshinaga Y."/>
            <person name="Martin F.M."/>
            <person name="Grigoriev I.V."/>
            <person name="Hibbett D.S."/>
        </authorList>
    </citation>
    <scope>NUCLEOTIDE SEQUENCE [LARGE SCALE GENOMIC DNA]</scope>
    <source>
        <strain evidence="2 3">L-15889</strain>
    </source>
</reference>
<evidence type="ECO:0000313" key="2">
    <source>
        <dbReference type="EMBL" id="KZT71868.1"/>
    </source>
</evidence>
<feature type="compositionally biased region" description="Low complexity" evidence="1">
    <location>
        <begin position="1"/>
        <end position="24"/>
    </location>
</feature>
<feature type="compositionally biased region" description="Basic and acidic residues" evidence="1">
    <location>
        <begin position="25"/>
        <end position="72"/>
    </location>
</feature>
<dbReference type="Proteomes" id="UP000076727">
    <property type="component" value="Unassembled WGS sequence"/>
</dbReference>
<keyword evidence="3" id="KW-1185">Reference proteome</keyword>
<dbReference type="OrthoDB" id="3189033at2759"/>